<keyword evidence="1" id="KW-0812">Transmembrane</keyword>
<feature type="transmembrane region" description="Helical" evidence="1">
    <location>
        <begin position="106"/>
        <end position="126"/>
    </location>
</feature>
<keyword evidence="3" id="KW-1185">Reference proteome</keyword>
<gene>
    <name evidence="2" type="ORF">E9998_24210</name>
</gene>
<evidence type="ECO:0000256" key="1">
    <source>
        <dbReference type="SAM" id="Phobius"/>
    </source>
</evidence>
<dbReference type="EMBL" id="STGX01000025">
    <property type="protein sequence ID" value="THV21758.1"/>
    <property type="molecule type" value="Genomic_DNA"/>
</dbReference>
<proteinExistence type="predicted"/>
<evidence type="ECO:0000313" key="2">
    <source>
        <dbReference type="EMBL" id="THV21758.1"/>
    </source>
</evidence>
<sequence length="179" mass="18424">METFTAPDRMSAGMRRNGVMICAFFGLGWYFGGAGVLPGAGYLIGFAIALAVSVGLVVAIPRIESTRGPRELPKDWGKRYGIWVAFEVVLIVAAIATANALDLVDFLPGTVAVIVGLHFVPLARAFDEPTYKLTGYAMALAGAGGIAGGFAGVGLGGAIAGFGSALVLWATGFVILKRG</sequence>
<evidence type="ECO:0000313" key="3">
    <source>
        <dbReference type="Proteomes" id="UP000305792"/>
    </source>
</evidence>
<feature type="transmembrane region" description="Helical" evidence="1">
    <location>
        <begin position="80"/>
        <end position="100"/>
    </location>
</feature>
<name>A0A4S8NWC6_9ACTN</name>
<evidence type="ECO:0008006" key="4">
    <source>
        <dbReference type="Google" id="ProtNLM"/>
    </source>
</evidence>
<dbReference type="AlphaFoldDB" id="A0A4S8NWC6"/>
<dbReference type="OrthoDB" id="3397145at2"/>
<reference evidence="2 3" key="1">
    <citation type="journal article" date="2018" name="Int. J. Syst. Evol. Microbiol.">
        <title>Glycomyces paridis sp. nov., isolated from the medicinal plant Paris polyphylla.</title>
        <authorList>
            <person name="Fang X.M."/>
            <person name="Bai J.L."/>
            <person name="Su J."/>
            <person name="Zhao L.L."/>
            <person name="Liu H.Y."/>
            <person name="Ma B.P."/>
            <person name="Zhang Y.Q."/>
            <person name="Yu L.Y."/>
        </authorList>
    </citation>
    <scope>NUCLEOTIDE SEQUENCE [LARGE SCALE GENOMIC DNA]</scope>
    <source>
        <strain evidence="2 3">CPCC 204357</strain>
    </source>
</reference>
<dbReference type="RefSeq" id="WP_136532321.1">
    <property type="nucleotide sequence ID" value="NZ_STGX01000025.1"/>
</dbReference>
<keyword evidence="1" id="KW-1133">Transmembrane helix</keyword>
<comment type="caution">
    <text evidence="2">The sequence shown here is derived from an EMBL/GenBank/DDBJ whole genome shotgun (WGS) entry which is preliminary data.</text>
</comment>
<feature type="transmembrane region" description="Helical" evidence="1">
    <location>
        <begin position="42"/>
        <end position="60"/>
    </location>
</feature>
<keyword evidence="1" id="KW-0472">Membrane</keyword>
<organism evidence="2 3">
    <name type="scientific">Glycomyces paridis</name>
    <dbReference type="NCBI Taxonomy" id="2126555"/>
    <lineage>
        <taxon>Bacteria</taxon>
        <taxon>Bacillati</taxon>
        <taxon>Actinomycetota</taxon>
        <taxon>Actinomycetes</taxon>
        <taxon>Glycomycetales</taxon>
        <taxon>Glycomycetaceae</taxon>
        <taxon>Glycomyces</taxon>
    </lineage>
</organism>
<accession>A0A4S8NWC6</accession>
<dbReference type="Proteomes" id="UP000305792">
    <property type="component" value="Unassembled WGS sequence"/>
</dbReference>
<protein>
    <recommendedName>
        <fullName evidence="4">DUF308 domain-containing protein</fullName>
    </recommendedName>
</protein>
<feature type="transmembrane region" description="Helical" evidence="1">
    <location>
        <begin position="133"/>
        <end position="151"/>
    </location>
</feature>
<feature type="transmembrane region" description="Helical" evidence="1">
    <location>
        <begin position="18"/>
        <end position="36"/>
    </location>
</feature>
<feature type="transmembrane region" description="Helical" evidence="1">
    <location>
        <begin position="157"/>
        <end position="176"/>
    </location>
</feature>